<dbReference type="InterPro" id="IPR002401">
    <property type="entry name" value="Cyt_P450_E_grp-I"/>
</dbReference>
<dbReference type="Proteomes" id="UP000006039">
    <property type="component" value="Unassembled WGS sequence"/>
</dbReference>
<name>J3PB93_GAET3</name>
<dbReference type="eggNOG" id="KOG0158">
    <property type="taxonomic scope" value="Eukaryota"/>
</dbReference>
<dbReference type="SUPFAM" id="SSF48264">
    <property type="entry name" value="Cytochrome P450"/>
    <property type="match status" value="1"/>
</dbReference>
<dbReference type="Gene3D" id="1.10.630.10">
    <property type="entry name" value="Cytochrome P450"/>
    <property type="match status" value="1"/>
</dbReference>
<evidence type="ECO:0000256" key="7">
    <source>
        <dbReference type="RuleBase" id="RU000461"/>
    </source>
</evidence>
<dbReference type="CDD" id="cd11058">
    <property type="entry name" value="CYP60B-like"/>
    <property type="match status" value="1"/>
</dbReference>
<evidence type="ECO:0008006" key="11">
    <source>
        <dbReference type="Google" id="ProtNLM"/>
    </source>
</evidence>
<keyword evidence="3 6" id="KW-0349">Heme</keyword>
<evidence type="ECO:0000256" key="2">
    <source>
        <dbReference type="ARBA" id="ARBA00010617"/>
    </source>
</evidence>
<reference evidence="8" key="2">
    <citation type="submission" date="2010-07" db="EMBL/GenBank/DDBJ databases">
        <authorList>
            <consortium name="The Broad Institute Genome Sequencing Platform"/>
            <consortium name="Broad Institute Genome Sequencing Center for Infectious Disease"/>
            <person name="Ma L.-J."/>
            <person name="Dead R."/>
            <person name="Young S."/>
            <person name="Zeng Q."/>
            <person name="Koehrsen M."/>
            <person name="Alvarado L."/>
            <person name="Berlin A."/>
            <person name="Chapman S.B."/>
            <person name="Chen Z."/>
            <person name="Freedman E."/>
            <person name="Gellesch M."/>
            <person name="Goldberg J."/>
            <person name="Griggs A."/>
            <person name="Gujja S."/>
            <person name="Heilman E.R."/>
            <person name="Heiman D."/>
            <person name="Hepburn T."/>
            <person name="Howarth C."/>
            <person name="Jen D."/>
            <person name="Larson L."/>
            <person name="Mehta T."/>
            <person name="Neiman D."/>
            <person name="Pearson M."/>
            <person name="Roberts A."/>
            <person name="Saif S."/>
            <person name="Shea T."/>
            <person name="Shenoy N."/>
            <person name="Sisk P."/>
            <person name="Stolte C."/>
            <person name="Sykes S."/>
            <person name="Walk T."/>
            <person name="White J."/>
            <person name="Yandava C."/>
            <person name="Haas B."/>
            <person name="Nusbaum C."/>
            <person name="Birren B."/>
        </authorList>
    </citation>
    <scope>NUCLEOTIDE SEQUENCE</scope>
    <source>
        <strain evidence="8">R3-111a-1</strain>
    </source>
</reference>
<dbReference type="PANTHER" id="PTHR24305:SF210">
    <property type="entry name" value="CYTOCHROME P450 MONOOXYGENASE ASQL-RELATED"/>
    <property type="match status" value="1"/>
</dbReference>
<dbReference type="EMBL" id="GL385400">
    <property type="protein sequence ID" value="EJT71509.1"/>
    <property type="molecule type" value="Genomic_DNA"/>
</dbReference>
<dbReference type="PRINTS" id="PR00463">
    <property type="entry name" value="EP450I"/>
</dbReference>
<reference evidence="9" key="5">
    <citation type="submission" date="2018-04" db="UniProtKB">
        <authorList>
            <consortium name="EnsemblFungi"/>
        </authorList>
    </citation>
    <scope>IDENTIFICATION</scope>
    <source>
        <strain evidence="9">R3-111a-1</strain>
    </source>
</reference>
<dbReference type="InterPro" id="IPR001128">
    <property type="entry name" value="Cyt_P450"/>
</dbReference>
<dbReference type="InterPro" id="IPR017972">
    <property type="entry name" value="Cyt_P450_CS"/>
</dbReference>
<evidence type="ECO:0000313" key="8">
    <source>
        <dbReference type="EMBL" id="EJT71509.1"/>
    </source>
</evidence>
<dbReference type="VEuPathDB" id="FungiDB:GGTG_10766"/>
<evidence type="ECO:0000313" key="10">
    <source>
        <dbReference type="Proteomes" id="UP000006039"/>
    </source>
</evidence>
<reference evidence="10" key="1">
    <citation type="submission" date="2010-07" db="EMBL/GenBank/DDBJ databases">
        <title>The genome sequence of Gaeumannomyces graminis var. tritici strain R3-111a-1.</title>
        <authorList>
            <consortium name="The Broad Institute Genome Sequencing Platform"/>
            <person name="Ma L.-J."/>
            <person name="Dead R."/>
            <person name="Young S."/>
            <person name="Zeng Q."/>
            <person name="Koehrsen M."/>
            <person name="Alvarado L."/>
            <person name="Berlin A."/>
            <person name="Chapman S.B."/>
            <person name="Chen Z."/>
            <person name="Freedman E."/>
            <person name="Gellesch M."/>
            <person name="Goldberg J."/>
            <person name="Griggs A."/>
            <person name="Gujja S."/>
            <person name="Heilman E.R."/>
            <person name="Heiman D."/>
            <person name="Hepburn T."/>
            <person name="Howarth C."/>
            <person name="Jen D."/>
            <person name="Larson L."/>
            <person name="Mehta T."/>
            <person name="Neiman D."/>
            <person name="Pearson M."/>
            <person name="Roberts A."/>
            <person name="Saif S."/>
            <person name="Shea T."/>
            <person name="Shenoy N."/>
            <person name="Sisk P."/>
            <person name="Stolte C."/>
            <person name="Sykes S."/>
            <person name="Walk T."/>
            <person name="White J."/>
            <person name="Yandava C."/>
            <person name="Haas B."/>
            <person name="Nusbaum C."/>
            <person name="Birren B."/>
        </authorList>
    </citation>
    <scope>NUCLEOTIDE SEQUENCE [LARGE SCALE GENOMIC DNA]</scope>
    <source>
        <strain evidence="10">R3-111a-1</strain>
    </source>
</reference>
<evidence type="ECO:0000256" key="1">
    <source>
        <dbReference type="ARBA" id="ARBA00001971"/>
    </source>
</evidence>
<proteinExistence type="inferred from homology"/>
<reference evidence="8" key="3">
    <citation type="submission" date="2010-09" db="EMBL/GenBank/DDBJ databases">
        <title>Annotation of Gaeumannomyces graminis var. tritici R3-111a-1.</title>
        <authorList>
            <consortium name="The Broad Institute Genome Sequencing Platform"/>
            <person name="Ma L.-J."/>
            <person name="Dead R."/>
            <person name="Young S.K."/>
            <person name="Zeng Q."/>
            <person name="Gargeya S."/>
            <person name="Fitzgerald M."/>
            <person name="Haas B."/>
            <person name="Abouelleil A."/>
            <person name="Alvarado L."/>
            <person name="Arachchi H.M."/>
            <person name="Berlin A."/>
            <person name="Brown A."/>
            <person name="Chapman S.B."/>
            <person name="Chen Z."/>
            <person name="Dunbar C."/>
            <person name="Freedman E."/>
            <person name="Gearin G."/>
            <person name="Gellesch M."/>
            <person name="Goldberg J."/>
            <person name="Griggs A."/>
            <person name="Gujja S."/>
            <person name="Heiman D."/>
            <person name="Howarth C."/>
            <person name="Larson L."/>
            <person name="Lui A."/>
            <person name="MacDonald P.J.P."/>
            <person name="Mehta T."/>
            <person name="Montmayeur A."/>
            <person name="Murphy C."/>
            <person name="Neiman D."/>
            <person name="Pearson M."/>
            <person name="Priest M."/>
            <person name="Roberts A."/>
            <person name="Saif S."/>
            <person name="Shea T."/>
            <person name="Shenoy N."/>
            <person name="Sisk P."/>
            <person name="Stolte C."/>
            <person name="Sykes S."/>
            <person name="Yandava C."/>
            <person name="Wortman J."/>
            <person name="Nusbaum C."/>
            <person name="Birren B."/>
        </authorList>
    </citation>
    <scope>NUCLEOTIDE SEQUENCE</scope>
    <source>
        <strain evidence="8">R3-111a-1</strain>
    </source>
</reference>
<gene>
    <name evidence="9" type="primary">20351224</name>
    <name evidence="8" type="ORF">GGTG_10766</name>
</gene>
<keyword evidence="4 6" id="KW-0479">Metal-binding</keyword>
<dbReference type="PRINTS" id="PR00385">
    <property type="entry name" value="P450"/>
</dbReference>
<keyword evidence="7" id="KW-0503">Monooxygenase</keyword>
<dbReference type="InterPro" id="IPR050121">
    <property type="entry name" value="Cytochrome_P450_monoxygenase"/>
</dbReference>
<protein>
    <recommendedName>
        <fullName evidence="11">Averantin oxidoreductase</fullName>
    </recommendedName>
</protein>
<keyword evidence="7" id="KW-0560">Oxidoreductase</keyword>
<comment type="cofactor">
    <cofactor evidence="1 6">
        <name>heme</name>
        <dbReference type="ChEBI" id="CHEBI:30413"/>
    </cofactor>
</comment>
<dbReference type="RefSeq" id="XP_009226906.1">
    <property type="nucleotide sequence ID" value="XM_009228642.1"/>
</dbReference>
<dbReference type="GO" id="GO:0004497">
    <property type="term" value="F:monooxygenase activity"/>
    <property type="evidence" value="ECO:0007669"/>
    <property type="project" value="UniProtKB-KW"/>
</dbReference>
<dbReference type="AlphaFoldDB" id="J3PB93"/>
<comment type="similarity">
    <text evidence="2 7">Belongs to the cytochrome P450 family.</text>
</comment>
<dbReference type="EnsemblFungi" id="EJT71509">
    <property type="protein sequence ID" value="EJT71509"/>
    <property type="gene ID" value="GGTG_10766"/>
</dbReference>
<evidence type="ECO:0000256" key="4">
    <source>
        <dbReference type="ARBA" id="ARBA00022723"/>
    </source>
</evidence>
<reference evidence="9" key="4">
    <citation type="journal article" date="2015" name="G3 (Bethesda)">
        <title>Genome sequences of three phytopathogenic species of the Magnaporthaceae family of fungi.</title>
        <authorList>
            <person name="Okagaki L.H."/>
            <person name="Nunes C.C."/>
            <person name="Sailsbery J."/>
            <person name="Clay B."/>
            <person name="Brown D."/>
            <person name="John T."/>
            <person name="Oh Y."/>
            <person name="Young N."/>
            <person name="Fitzgerald M."/>
            <person name="Haas B.J."/>
            <person name="Zeng Q."/>
            <person name="Young S."/>
            <person name="Adiconis X."/>
            <person name="Fan L."/>
            <person name="Levin J.Z."/>
            <person name="Mitchell T.K."/>
            <person name="Okubara P.A."/>
            <person name="Farman M.L."/>
            <person name="Kohn L.M."/>
            <person name="Birren B."/>
            <person name="Ma L.-J."/>
            <person name="Dean R.A."/>
        </authorList>
    </citation>
    <scope>NUCLEOTIDE SEQUENCE</scope>
    <source>
        <strain evidence="9">R3-111a-1</strain>
    </source>
</reference>
<dbReference type="OrthoDB" id="1470350at2759"/>
<dbReference type="PANTHER" id="PTHR24305">
    <property type="entry name" value="CYTOCHROME P450"/>
    <property type="match status" value="1"/>
</dbReference>
<keyword evidence="5 6" id="KW-0408">Iron</keyword>
<dbReference type="STRING" id="644352.J3PB93"/>
<organism evidence="8">
    <name type="scientific">Gaeumannomyces tritici (strain R3-111a-1)</name>
    <name type="common">Wheat and barley take-all root rot fungus</name>
    <name type="synonym">Gaeumannomyces graminis var. tritici</name>
    <dbReference type="NCBI Taxonomy" id="644352"/>
    <lineage>
        <taxon>Eukaryota</taxon>
        <taxon>Fungi</taxon>
        <taxon>Dikarya</taxon>
        <taxon>Ascomycota</taxon>
        <taxon>Pezizomycotina</taxon>
        <taxon>Sordariomycetes</taxon>
        <taxon>Sordariomycetidae</taxon>
        <taxon>Magnaporthales</taxon>
        <taxon>Magnaporthaceae</taxon>
        <taxon>Gaeumannomyces</taxon>
    </lineage>
</organism>
<dbReference type="HOGENOM" id="CLU_001570_14_11_1"/>
<dbReference type="PROSITE" id="PS00086">
    <property type="entry name" value="CYTOCHROME_P450"/>
    <property type="match status" value="1"/>
</dbReference>
<sequence>MAQSLTYYTALCIYNLYFHPLSKYPGPRLAAATPFWLISSYLSGKAHVHISEAHERYGPVVRTTPGGLSYINPQQWKEIYGHKAAGQPEFGKQAFASAVFEEPTLHNADREYHGYVRRLFHHGFSERALAAQQAVFKSHVDRMFEGIERESQGGSRPVNIMNWYNFLTFDFIGFLTFGESFDCLRTSSLHDWIKLFMSFGKLLLYGQVLLPFPRLLRIPIALWLIPAKLREDRRRAGVLQAEKLKYRLSMQPKIPDFTEKMVEAYNQGKMSFNQLEGNSTLLIGAGSETTAAALAGLTWLLTQNPRVLDRLTAEVRTAFSRADQITPAGVNGCRYLLACVEEALRVYPPLPQPHYRIVPAGGAAVDGDLLPGGVVVSVPKYAAARSPLNFSRAAEFVPERWLGGGGEEFAGDRRDASQPFSVGPRACIARNLAYFEIKLVIARLVWQYDIENRTEWDWMGSQNLWHLWEKGPLWLGLKAVVRK</sequence>
<evidence type="ECO:0000256" key="3">
    <source>
        <dbReference type="ARBA" id="ARBA00022617"/>
    </source>
</evidence>
<dbReference type="InterPro" id="IPR036396">
    <property type="entry name" value="Cyt_P450_sf"/>
</dbReference>
<dbReference type="Pfam" id="PF00067">
    <property type="entry name" value="p450"/>
    <property type="match status" value="1"/>
</dbReference>
<evidence type="ECO:0000256" key="5">
    <source>
        <dbReference type="ARBA" id="ARBA00023004"/>
    </source>
</evidence>
<dbReference type="GO" id="GO:0016705">
    <property type="term" value="F:oxidoreductase activity, acting on paired donors, with incorporation or reduction of molecular oxygen"/>
    <property type="evidence" value="ECO:0007669"/>
    <property type="project" value="InterPro"/>
</dbReference>
<evidence type="ECO:0000313" key="9">
    <source>
        <dbReference type="EnsemblFungi" id="EJT71509"/>
    </source>
</evidence>
<keyword evidence="10" id="KW-1185">Reference proteome</keyword>
<evidence type="ECO:0000256" key="6">
    <source>
        <dbReference type="PIRSR" id="PIRSR602401-1"/>
    </source>
</evidence>
<dbReference type="GO" id="GO:0005506">
    <property type="term" value="F:iron ion binding"/>
    <property type="evidence" value="ECO:0007669"/>
    <property type="project" value="InterPro"/>
</dbReference>
<accession>J3PB93</accession>
<dbReference type="GeneID" id="20351224"/>
<feature type="binding site" description="axial binding residue" evidence="6">
    <location>
        <position position="427"/>
    </location>
    <ligand>
        <name>heme</name>
        <dbReference type="ChEBI" id="CHEBI:30413"/>
    </ligand>
    <ligandPart>
        <name>Fe</name>
        <dbReference type="ChEBI" id="CHEBI:18248"/>
    </ligandPart>
</feature>
<dbReference type="GO" id="GO:0020037">
    <property type="term" value="F:heme binding"/>
    <property type="evidence" value="ECO:0007669"/>
    <property type="project" value="InterPro"/>
</dbReference>